<feature type="region of interest" description="Disordered" evidence="6">
    <location>
        <begin position="167"/>
        <end position="281"/>
    </location>
</feature>
<feature type="region of interest" description="Disordered" evidence="6">
    <location>
        <begin position="306"/>
        <end position="369"/>
    </location>
</feature>
<evidence type="ECO:0000256" key="5">
    <source>
        <dbReference type="ARBA" id="ARBA00023242"/>
    </source>
</evidence>
<keyword evidence="9" id="KW-1185">Reference proteome</keyword>
<comment type="caution">
    <text evidence="8">The sequence shown here is derived from an EMBL/GenBank/DDBJ whole genome shotgun (WGS) entry which is preliminary data.</text>
</comment>
<dbReference type="InterPro" id="IPR016177">
    <property type="entry name" value="DNA-bd_dom_sf"/>
</dbReference>
<keyword evidence="5" id="KW-0539">Nucleus</keyword>
<dbReference type="Gene3D" id="3.30.890.10">
    <property type="entry name" value="Methyl-cpg-binding Protein 2, Chain A"/>
    <property type="match status" value="2"/>
</dbReference>
<feature type="compositionally biased region" description="Polar residues" evidence="6">
    <location>
        <begin position="335"/>
        <end position="349"/>
    </location>
</feature>
<protein>
    <recommendedName>
        <fullName evidence="7">MBD domain-containing protein</fullName>
    </recommendedName>
</protein>
<feature type="region of interest" description="Disordered" evidence="6">
    <location>
        <begin position="134"/>
        <end position="153"/>
    </location>
</feature>
<dbReference type="PANTHER" id="PTHR34067:SF24">
    <property type="entry name" value="METHYL-CPG-BINDING DOMAIN-CONTAINING PROTEIN 13"/>
    <property type="match status" value="1"/>
</dbReference>
<dbReference type="GO" id="GO:0005634">
    <property type="term" value="C:nucleus"/>
    <property type="evidence" value="ECO:0007669"/>
    <property type="project" value="UniProtKB-SubCell"/>
</dbReference>
<feature type="compositionally biased region" description="Acidic residues" evidence="6">
    <location>
        <begin position="140"/>
        <end position="150"/>
    </location>
</feature>
<dbReference type="AlphaFoldDB" id="A0A9W7IT67"/>
<dbReference type="OrthoDB" id="10072024at2759"/>
<dbReference type="PANTHER" id="PTHR34067">
    <property type="entry name" value="OS04G0193200 PROTEIN"/>
    <property type="match status" value="1"/>
</dbReference>
<dbReference type="InterPro" id="IPR038945">
    <property type="entry name" value="MBD13-like"/>
</dbReference>
<evidence type="ECO:0000313" key="9">
    <source>
        <dbReference type="Proteomes" id="UP001165190"/>
    </source>
</evidence>
<dbReference type="CDD" id="cd00122">
    <property type="entry name" value="MBD"/>
    <property type="match status" value="1"/>
</dbReference>
<feature type="compositionally biased region" description="Polar residues" evidence="6">
    <location>
        <begin position="219"/>
        <end position="230"/>
    </location>
</feature>
<evidence type="ECO:0000313" key="8">
    <source>
        <dbReference type="EMBL" id="GMI99608.1"/>
    </source>
</evidence>
<dbReference type="GO" id="GO:0003677">
    <property type="term" value="F:DNA binding"/>
    <property type="evidence" value="ECO:0007669"/>
    <property type="project" value="UniProtKB-KW"/>
</dbReference>
<comment type="subcellular location">
    <subcellularLocation>
        <location evidence="1">Nucleus</location>
    </subcellularLocation>
</comment>
<reference evidence="8" key="1">
    <citation type="submission" date="2023-05" db="EMBL/GenBank/DDBJ databases">
        <title>Genome and transcriptome analyses reveal genes involved in the formation of fine ridges on petal epidermal cells in Hibiscus trionum.</title>
        <authorList>
            <person name="Koshimizu S."/>
            <person name="Masuda S."/>
            <person name="Ishii T."/>
            <person name="Shirasu K."/>
            <person name="Hoshino A."/>
            <person name="Arita M."/>
        </authorList>
    </citation>
    <scope>NUCLEOTIDE SEQUENCE</scope>
    <source>
        <strain evidence="8">Hamamatsu line</strain>
    </source>
</reference>
<keyword evidence="3" id="KW-0238">DNA-binding</keyword>
<dbReference type="Proteomes" id="UP001165190">
    <property type="component" value="Unassembled WGS sequence"/>
</dbReference>
<name>A0A9W7IT67_HIBTR</name>
<feature type="domain" description="MBD" evidence="7">
    <location>
        <begin position="71"/>
        <end position="138"/>
    </location>
</feature>
<keyword evidence="4" id="KW-0804">Transcription</keyword>
<feature type="region of interest" description="Disordered" evidence="6">
    <location>
        <begin position="447"/>
        <end position="486"/>
    </location>
</feature>
<dbReference type="EMBL" id="BSYR01000035">
    <property type="protein sequence ID" value="GMI99608.1"/>
    <property type="molecule type" value="Genomic_DNA"/>
</dbReference>
<dbReference type="Pfam" id="PF01429">
    <property type="entry name" value="MBD"/>
    <property type="match status" value="1"/>
</dbReference>
<evidence type="ECO:0000256" key="3">
    <source>
        <dbReference type="ARBA" id="ARBA00023125"/>
    </source>
</evidence>
<evidence type="ECO:0000256" key="2">
    <source>
        <dbReference type="ARBA" id="ARBA00023015"/>
    </source>
</evidence>
<feature type="compositionally biased region" description="Basic and acidic residues" evidence="6">
    <location>
        <begin position="255"/>
        <end position="265"/>
    </location>
</feature>
<dbReference type="SUPFAM" id="SSF54171">
    <property type="entry name" value="DNA-binding domain"/>
    <property type="match status" value="2"/>
</dbReference>
<evidence type="ECO:0000256" key="4">
    <source>
        <dbReference type="ARBA" id="ARBA00023163"/>
    </source>
</evidence>
<feature type="region of interest" description="Disordered" evidence="6">
    <location>
        <begin position="53"/>
        <end position="82"/>
    </location>
</feature>
<keyword evidence="2" id="KW-0805">Transcription regulation</keyword>
<dbReference type="SMART" id="SM00391">
    <property type="entry name" value="MBD"/>
    <property type="match status" value="1"/>
</dbReference>
<dbReference type="PROSITE" id="PS50982">
    <property type="entry name" value="MBD"/>
    <property type="match status" value="2"/>
</dbReference>
<proteinExistence type="predicted"/>
<evidence type="ECO:0000259" key="7">
    <source>
        <dbReference type="PROSITE" id="PS50982"/>
    </source>
</evidence>
<dbReference type="InterPro" id="IPR001739">
    <property type="entry name" value="Methyl_CpG_DNA-bd"/>
</dbReference>
<gene>
    <name evidence="8" type="ORF">HRI_003630100</name>
</gene>
<evidence type="ECO:0000256" key="6">
    <source>
        <dbReference type="SAM" id="MobiDB-lite"/>
    </source>
</evidence>
<feature type="compositionally biased region" description="Basic and acidic residues" evidence="6">
    <location>
        <begin position="53"/>
        <end position="64"/>
    </location>
</feature>
<evidence type="ECO:0000256" key="1">
    <source>
        <dbReference type="ARBA" id="ARBA00004123"/>
    </source>
</evidence>
<feature type="compositionally biased region" description="Polar residues" evidence="6">
    <location>
        <begin position="307"/>
        <end position="328"/>
    </location>
</feature>
<feature type="compositionally biased region" description="Basic and acidic residues" evidence="6">
    <location>
        <begin position="465"/>
        <end position="481"/>
    </location>
</feature>
<sequence length="588" mass="63955">MEGRSGDDWLPPGWKVEVRQRRSGKKDKCYYAPCGKLKFISRAEVTRYLEKCDSKTEEKEEVSGKKPSKNVTVEKSEAEGLPPGWTKEVRITKRKHRVRRDPFYTDPVSGYVFRSMKDALRYVETGELGKLAFKPKEKDSNDEDLEEDNIGEPVIVESQKVAVNGTIDEVGRQTTEHVSNSSGVTKEEEMLNSASTGEQTSLSKHTPNQHKAGEGAELSSLNLSEANGSEQIGEKDSQEGVHASGNAVGVVSGKLFRDDAKDGTEKSQQGKGKAKIKKDVNVPRRASKRLAGVALDPTPEIKATRACRTSINQSSAVPDGAENSSLSNCIDRASKQTNQPESTLETNSALDAPRSKEPIPPTSNMLSSGNIAITGVHSGKLESDENTSDVPGSDIDMPLADLWTDPCIAFAIQTLTGIPCDTQKISESNSGKVPGIQATPEARSGNGIVERQGCGIDVPPTDPTLGKEHARKVEKGHKTDEMTGSSLEMPLPDILADPCIEFAIKTLTGAIPVEYGLDNQHSFQQQPISAPHQSGNHLTLPDVGINNFSQTDFICQQYDLTGKSMSKEHGIRNPIYNYAHHRRSGERP</sequence>
<feature type="domain" description="MBD" evidence="7">
    <location>
        <begin position="1"/>
        <end position="69"/>
    </location>
</feature>
<feature type="compositionally biased region" description="Polar residues" evidence="6">
    <location>
        <begin position="192"/>
        <end position="206"/>
    </location>
</feature>
<organism evidence="8 9">
    <name type="scientific">Hibiscus trionum</name>
    <name type="common">Flower of an hour</name>
    <dbReference type="NCBI Taxonomy" id="183268"/>
    <lineage>
        <taxon>Eukaryota</taxon>
        <taxon>Viridiplantae</taxon>
        <taxon>Streptophyta</taxon>
        <taxon>Embryophyta</taxon>
        <taxon>Tracheophyta</taxon>
        <taxon>Spermatophyta</taxon>
        <taxon>Magnoliopsida</taxon>
        <taxon>eudicotyledons</taxon>
        <taxon>Gunneridae</taxon>
        <taxon>Pentapetalae</taxon>
        <taxon>rosids</taxon>
        <taxon>malvids</taxon>
        <taxon>Malvales</taxon>
        <taxon>Malvaceae</taxon>
        <taxon>Malvoideae</taxon>
        <taxon>Hibiscus</taxon>
    </lineage>
</organism>
<accession>A0A9W7IT67</accession>